<sequence length="81" mass="9232">QKYQLNLWFEAFSDRLYTDEGRLKPRKQPNAVHQSFDRIEQLVVELSEQGTLTTETGNHLAVHGDTICVLGDVSNYLVAVK</sequence>
<dbReference type="EMBL" id="JAUOPG010000039">
    <property type="protein sequence ID" value="MDO6455440.1"/>
    <property type="molecule type" value="Genomic_DNA"/>
</dbReference>
<dbReference type="PANTHER" id="PTHR30292:SF0">
    <property type="entry name" value="5-OXOPROLINASE SUBUNIT A"/>
    <property type="match status" value="1"/>
</dbReference>
<reference evidence="1" key="1">
    <citation type="submission" date="2023-07" db="EMBL/GenBank/DDBJ databases">
        <title>Genome content predicts the carbon catabolic preferences of heterotrophic bacteria.</title>
        <authorList>
            <person name="Gralka M."/>
        </authorList>
    </citation>
    <scope>NUCLEOTIDE SEQUENCE</scope>
    <source>
        <strain evidence="1">I2M16</strain>
    </source>
</reference>
<dbReference type="Pfam" id="PF03746">
    <property type="entry name" value="LamB_YcsF"/>
    <property type="match status" value="1"/>
</dbReference>
<name>A0AAW7XMS7_9GAMM</name>
<dbReference type="AlphaFoldDB" id="A0AAW7XMS7"/>
<dbReference type="InterPro" id="IPR005501">
    <property type="entry name" value="LamB/YcsF/PxpA-like"/>
</dbReference>
<evidence type="ECO:0000313" key="1">
    <source>
        <dbReference type="EMBL" id="MDO6455440.1"/>
    </source>
</evidence>
<proteinExistence type="predicted"/>
<feature type="non-terminal residue" evidence="1">
    <location>
        <position position="1"/>
    </location>
</feature>
<feature type="non-terminal residue" evidence="1">
    <location>
        <position position="81"/>
    </location>
</feature>
<dbReference type="InterPro" id="IPR011330">
    <property type="entry name" value="Glyco_hydro/deAcase_b/a-brl"/>
</dbReference>
<protein>
    <submittedName>
        <fullName evidence="1">LamB/YcsF family protein</fullName>
    </submittedName>
</protein>
<organism evidence="1 2">
    <name type="scientific">Neptunomonas phycophila</name>
    <dbReference type="NCBI Taxonomy" id="1572645"/>
    <lineage>
        <taxon>Bacteria</taxon>
        <taxon>Pseudomonadati</taxon>
        <taxon>Pseudomonadota</taxon>
        <taxon>Gammaproteobacteria</taxon>
        <taxon>Oceanospirillales</taxon>
        <taxon>Oceanospirillaceae</taxon>
        <taxon>Neptunomonas</taxon>
    </lineage>
</organism>
<dbReference type="SUPFAM" id="SSF88713">
    <property type="entry name" value="Glycoside hydrolase/deacetylase"/>
    <property type="match status" value="1"/>
</dbReference>
<dbReference type="PANTHER" id="PTHR30292">
    <property type="entry name" value="UNCHARACTERIZED PROTEIN YBGL-RELATED"/>
    <property type="match status" value="1"/>
</dbReference>
<dbReference type="GO" id="GO:0005975">
    <property type="term" value="P:carbohydrate metabolic process"/>
    <property type="evidence" value="ECO:0007669"/>
    <property type="project" value="InterPro"/>
</dbReference>
<dbReference type="Proteomes" id="UP001169862">
    <property type="component" value="Unassembled WGS sequence"/>
</dbReference>
<dbReference type="RefSeq" id="WP_303552578.1">
    <property type="nucleotide sequence ID" value="NZ_JAUOPG010000039.1"/>
</dbReference>
<dbReference type="Gene3D" id="3.20.20.370">
    <property type="entry name" value="Glycoside hydrolase/deacetylase"/>
    <property type="match status" value="1"/>
</dbReference>
<gene>
    <name evidence="1" type="ORF">Q4490_17965</name>
</gene>
<comment type="caution">
    <text evidence="1">The sequence shown here is derived from an EMBL/GenBank/DDBJ whole genome shotgun (WGS) entry which is preliminary data.</text>
</comment>
<accession>A0AAW7XMS7</accession>
<evidence type="ECO:0000313" key="2">
    <source>
        <dbReference type="Proteomes" id="UP001169862"/>
    </source>
</evidence>